<proteinExistence type="predicted"/>
<keyword evidence="4" id="KW-1185">Reference proteome</keyword>
<name>A0A2Z7CTU5_9LAMI</name>
<protein>
    <submittedName>
        <fullName evidence="3">Spindle pole body component 110-like</fullName>
    </submittedName>
</protein>
<sequence>MADDTEEVFDFSSPEFTREDLVTALNEMVLEYNKVSQSFEEVKAKIESCATNNELISSRNMQDALRKLETENENLRSRSEKMLYENQRLAGLIGSWTRSSYYLQKPHGATNPSGDKTGLGYNSDEGSTAKTSSTPRLEWTKFKTMIFEISSTEQPLEAKSDEVKISAVRPVFSQSGSSSNANMDFSRWCISAYPAIASDQLLVTDLCCSDLIVAAVCGNYSSEAAVALHTHYHFHFSCCSRALLLLCFLTRMRGRAEIPHSHLPAGLVALTCRVVNYHSSWVGQQQVELLMHLVFMFGVKMSGCSPYWGLTPRSLWDCRVCLLVCCSGFPGFAGGRGYDPAGGAPGGG</sequence>
<dbReference type="Proteomes" id="UP000250235">
    <property type="component" value="Unassembled WGS sequence"/>
</dbReference>
<evidence type="ECO:0000256" key="1">
    <source>
        <dbReference type="SAM" id="Coils"/>
    </source>
</evidence>
<keyword evidence="1" id="KW-0175">Coiled coil</keyword>
<feature type="coiled-coil region" evidence="1">
    <location>
        <begin position="58"/>
        <end position="85"/>
    </location>
</feature>
<evidence type="ECO:0000313" key="3">
    <source>
        <dbReference type="EMBL" id="KZV50138.1"/>
    </source>
</evidence>
<accession>A0A2Z7CTU5</accession>
<gene>
    <name evidence="3" type="ORF">F511_26502</name>
</gene>
<dbReference type="AlphaFoldDB" id="A0A2Z7CTU5"/>
<organism evidence="3 4">
    <name type="scientific">Dorcoceras hygrometricum</name>
    <dbReference type="NCBI Taxonomy" id="472368"/>
    <lineage>
        <taxon>Eukaryota</taxon>
        <taxon>Viridiplantae</taxon>
        <taxon>Streptophyta</taxon>
        <taxon>Embryophyta</taxon>
        <taxon>Tracheophyta</taxon>
        <taxon>Spermatophyta</taxon>
        <taxon>Magnoliopsida</taxon>
        <taxon>eudicotyledons</taxon>
        <taxon>Gunneridae</taxon>
        <taxon>Pentapetalae</taxon>
        <taxon>asterids</taxon>
        <taxon>lamiids</taxon>
        <taxon>Lamiales</taxon>
        <taxon>Gesneriaceae</taxon>
        <taxon>Didymocarpoideae</taxon>
        <taxon>Trichosporeae</taxon>
        <taxon>Loxocarpinae</taxon>
        <taxon>Dorcoceras</taxon>
    </lineage>
</organism>
<feature type="region of interest" description="Disordered" evidence="2">
    <location>
        <begin position="107"/>
        <end position="133"/>
    </location>
</feature>
<feature type="compositionally biased region" description="Polar residues" evidence="2">
    <location>
        <begin position="124"/>
        <end position="133"/>
    </location>
</feature>
<dbReference type="EMBL" id="KQ992539">
    <property type="protein sequence ID" value="KZV50138.1"/>
    <property type="molecule type" value="Genomic_DNA"/>
</dbReference>
<evidence type="ECO:0000256" key="2">
    <source>
        <dbReference type="SAM" id="MobiDB-lite"/>
    </source>
</evidence>
<reference evidence="3 4" key="1">
    <citation type="journal article" date="2015" name="Proc. Natl. Acad. Sci. U.S.A.">
        <title>The resurrection genome of Boea hygrometrica: A blueprint for survival of dehydration.</title>
        <authorList>
            <person name="Xiao L."/>
            <person name="Yang G."/>
            <person name="Zhang L."/>
            <person name="Yang X."/>
            <person name="Zhao S."/>
            <person name="Ji Z."/>
            <person name="Zhou Q."/>
            <person name="Hu M."/>
            <person name="Wang Y."/>
            <person name="Chen M."/>
            <person name="Xu Y."/>
            <person name="Jin H."/>
            <person name="Xiao X."/>
            <person name="Hu G."/>
            <person name="Bao F."/>
            <person name="Hu Y."/>
            <person name="Wan P."/>
            <person name="Li L."/>
            <person name="Deng X."/>
            <person name="Kuang T."/>
            <person name="Xiang C."/>
            <person name="Zhu J.K."/>
            <person name="Oliver M.J."/>
            <person name="He Y."/>
        </authorList>
    </citation>
    <scope>NUCLEOTIDE SEQUENCE [LARGE SCALE GENOMIC DNA]</scope>
    <source>
        <strain evidence="4">cv. XS01</strain>
    </source>
</reference>
<evidence type="ECO:0000313" key="4">
    <source>
        <dbReference type="Proteomes" id="UP000250235"/>
    </source>
</evidence>